<dbReference type="InterPro" id="IPR043168">
    <property type="entry name" value="DegV_C"/>
</dbReference>
<dbReference type="EMBL" id="CP095073">
    <property type="protein sequence ID" value="UOQ44356.1"/>
    <property type="molecule type" value="Genomic_DNA"/>
</dbReference>
<dbReference type="PANTHER" id="PTHR33434">
    <property type="entry name" value="DEGV DOMAIN-CONTAINING PROTEIN DR_1986-RELATED"/>
    <property type="match status" value="1"/>
</dbReference>
<dbReference type="PROSITE" id="PS51482">
    <property type="entry name" value="DEGV"/>
    <property type="match status" value="1"/>
</dbReference>
<evidence type="ECO:0000313" key="3">
    <source>
        <dbReference type="Proteomes" id="UP000831787"/>
    </source>
</evidence>
<dbReference type="InterPro" id="IPR050270">
    <property type="entry name" value="DegV_domain_contain"/>
</dbReference>
<accession>A0ABY4EJS7</accession>
<dbReference type="Gene3D" id="3.40.50.10170">
    <property type="match status" value="1"/>
</dbReference>
<organism evidence="2 3">
    <name type="scientific">Halobacillus salinarum</name>
    <dbReference type="NCBI Taxonomy" id="2932257"/>
    <lineage>
        <taxon>Bacteria</taxon>
        <taxon>Bacillati</taxon>
        <taxon>Bacillota</taxon>
        <taxon>Bacilli</taxon>
        <taxon>Bacillales</taxon>
        <taxon>Bacillaceae</taxon>
        <taxon>Halobacillus</taxon>
    </lineage>
</organism>
<dbReference type="InterPro" id="IPR003797">
    <property type="entry name" value="DegV"/>
</dbReference>
<dbReference type="RefSeq" id="WP_244710247.1">
    <property type="nucleotide sequence ID" value="NZ_CP095073.1"/>
</dbReference>
<protein>
    <submittedName>
        <fullName evidence="2">DegV family protein</fullName>
    </submittedName>
</protein>
<keyword evidence="3" id="KW-1185">Reference proteome</keyword>
<gene>
    <name evidence="2" type="ORF">MUN89_21450</name>
</gene>
<evidence type="ECO:0000313" key="2">
    <source>
        <dbReference type="EMBL" id="UOQ44356.1"/>
    </source>
</evidence>
<dbReference type="Gene3D" id="3.30.1180.10">
    <property type="match status" value="1"/>
</dbReference>
<reference evidence="2 3" key="1">
    <citation type="submission" date="2022-04" db="EMBL/GenBank/DDBJ databases">
        <title>Halobacillus sp. isolated from saltern.</title>
        <authorList>
            <person name="Won M."/>
            <person name="Lee C.-M."/>
            <person name="Woen H.-Y."/>
            <person name="Kwon S.-W."/>
        </authorList>
    </citation>
    <scope>NUCLEOTIDE SEQUENCE [LARGE SCALE GENOMIC DNA]</scope>
    <source>
        <strain evidence="2 3">SSBR10-3</strain>
    </source>
</reference>
<dbReference type="NCBIfam" id="TIGR00762">
    <property type="entry name" value="DegV"/>
    <property type="match status" value="1"/>
</dbReference>
<keyword evidence="1" id="KW-0446">Lipid-binding</keyword>
<dbReference type="Pfam" id="PF02645">
    <property type="entry name" value="DegV"/>
    <property type="match status" value="1"/>
</dbReference>
<sequence length="283" mass="31814">MPVQLIVDGGGDFPASFLKDHHIQIVPLNLHLKEEQFNTEKLSLPKFYELLKQSDELPRSSSPSPHDFYEIYRQTDPAHSILVLSLTKGLSSTYENAVMGKEMLLDEEPEREIAVLNTKTASSGIALLAAEAQDHIEEGMPFQTLVHHMEERIRKVATLFILKTLDNVIKGGRLDKVKGRIAKTLNIKLLMRGNEEGEIEVTEKVRGTKKSIRRFIEQIGEYTDAFEDKRFAIAHCNDEDHGLAVAEAIKTKYPFKQGLFMEMGPLIATHAGEGGLVLAFFKD</sequence>
<evidence type="ECO:0000256" key="1">
    <source>
        <dbReference type="ARBA" id="ARBA00023121"/>
    </source>
</evidence>
<name>A0ABY4EJS7_9BACI</name>
<dbReference type="Proteomes" id="UP000831787">
    <property type="component" value="Chromosome"/>
</dbReference>
<dbReference type="PANTHER" id="PTHR33434:SF2">
    <property type="entry name" value="FATTY ACID-BINDING PROTEIN TM_1468"/>
    <property type="match status" value="1"/>
</dbReference>
<proteinExistence type="predicted"/>
<dbReference type="SUPFAM" id="SSF82549">
    <property type="entry name" value="DAK1/DegV-like"/>
    <property type="match status" value="1"/>
</dbReference>